<protein>
    <submittedName>
        <fullName evidence="1">Structural protein P5</fullName>
    </submittedName>
</protein>
<accession>A0A1Q6I9G0</accession>
<reference evidence="1 2" key="1">
    <citation type="journal article" date="2016" name="Nat. Biotechnol.">
        <title>Measurement of bacterial replication rates in microbial communities.</title>
        <authorList>
            <person name="Brown C.T."/>
            <person name="Olm M.R."/>
            <person name="Thomas B.C."/>
            <person name="Banfield J.F."/>
        </authorList>
    </citation>
    <scope>NUCLEOTIDE SEQUENCE [LARGE SCALE GENOMIC DNA]</scope>
    <source>
        <strain evidence="1">45_41</strain>
    </source>
</reference>
<name>A0A1Q6I9G0_BACUN</name>
<evidence type="ECO:0000313" key="2">
    <source>
        <dbReference type="Proteomes" id="UP000186549"/>
    </source>
</evidence>
<comment type="caution">
    <text evidence="1">The sequence shown here is derived from an EMBL/GenBank/DDBJ whole genome shotgun (WGS) entry which is preliminary data.</text>
</comment>
<dbReference type="EMBL" id="MNQU01000167">
    <property type="protein sequence ID" value="OKZ35495.1"/>
    <property type="molecule type" value="Genomic_DNA"/>
</dbReference>
<dbReference type="Proteomes" id="UP000186549">
    <property type="component" value="Unassembled WGS sequence"/>
</dbReference>
<evidence type="ECO:0000313" key="1">
    <source>
        <dbReference type="EMBL" id="OKZ35495.1"/>
    </source>
</evidence>
<dbReference type="AlphaFoldDB" id="A0A1Q6I9G0"/>
<gene>
    <name evidence="1" type="ORF">BHV79_06405</name>
</gene>
<proteinExistence type="predicted"/>
<organism evidence="1 2">
    <name type="scientific">Bacteroides uniformis</name>
    <dbReference type="NCBI Taxonomy" id="820"/>
    <lineage>
        <taxon>Bacteria</taxon>
        <taxon>Pseudomonadati</taxon>
        <taxon>Bacteroidota</taxon>
        <taxon>Bacteroidia</taxon>
        <taxon>Bacteroidales</taxon>
        <taxon>Bacteroidaceae</taxon>
        <taxon>Bacteroides</taxon>
    </lineage>
</organism>
<sequence length="134" mass="15722">MKSLPRGLRNNNPGNIRITKDKWQGLREKQTDREFFQFAEMKWGYRALIRTLQNYRRRHNCVCIADFITRWAPQTENNTGAYIRRVCQDMQVPSVYVPDIEDKDTMCSLAAAISYVENGVPAVMEDIYKGWDLL</sequence>